<accession>A0A2K5DNI6</accession>
<feature type="region of interest" description="Disordered" evidence="1">
    <location>
        <begin position="221"/>
        <end position="273"/>
    </location>
</feature>
<dbReference type="Ensembl" id="ENSANAT00000040328.1">
    <property type="protein sequence ID" value="ENSANAP00000022432.1"/>
    <property type="gene ID" value="ENSANAG00000028979.1"/>
</dbReference>
<evidence type="ECO:0000256" key="3">
    <source>
        <dbReference type="SAM" id="SignalP"/>
    </source>
</evidence>
<dbReference type="AlphaFoldDB" id="A0A2K5DNI6"/>
<name>A0A2K5DNI6_AOTNA</name>
<dbReference type="GeneTree" id="ENSGT00390000012816"/>
<feature type="chain" id="PRO_5014409007" evidence="3">
    <location>
        <begin position="28"/>
        <end position="773"/>
    </location>
</feature>
<gene>
    <name evidence="4" type="primary">ARMH4</name>
</gene>
<feature type="transmembrane region" description="Helical" evidence="2">
    <location>
        <begin position="707"/>
        <end position="732"/>
    </location>
</feature>
<feature type="compositionally biased region" description="Acidic residues" evidence="1">
    <location>
        <begin position="606"/>
        <end position="650"/>
    </location>
</feature>
<dbReference type="Proteomes" id="UP000233020">
    <property type="component" value="Unplaced"/>
</dbReference>
<organism evidence="4 5">
    <name type="scientific">Aotus nancymaae</name>
    <name type="common">Ma's night monkey</name>
    <dbReference type="NCBI Taxonomy" id="37293"/>
    <lineage>
        <taxon>Eukaryota</taxon>
        <taxon>Metazoa</taxon>
        <taxon>Chordata</taxon>
        <taxon>Craniata</taxon>
        <taxon>Vertebrata</taxon>
        <taxon>Euteleostomi</taxon>
        <taxon>Mammalia</taxon>
        <taxon>Eutheria</taxon>
        <taxon>Euarchontoglires</taxon>
        <taxon>Primates</taxon>
        <taxon>Haplorrhini</taxon>
        <taxon>Platyrrhini</taxon>
        <taxon>Aotidae</taxon>
        <taxon>Aotus</taxon>
    </lineage>
</organism>
<dbReference type="Pfam" id="PF15767">
    <property type="entry name" value="ARMH4"/>
    <property type="match status" value="1"/>
</dbReference>
<proteinExistence type="predicted"/>
<keyword evidence="5" id="KW-1185">Reference proteome</keyword>
<evidence type="ECO:0000313" key="5">
    <source>
        <dbReference type="Proteomes" id="UP000233020"/>
    </source>
</evidence>
<feature type="signal peptide" evidence="3">
    <location>
        <begin position="1"/>
        <end position="27"/>
    </location>
</feature>
<feature type="region of interest" description="Disordered" evidence="1">
    <location>
        <begin position="96"/>
        <end position="135"/>
    </location>
</feature>
<sequence>MSGPIVLHICLAFCSLLLFNIATQCLAFPKIERSEITHVHAEKGQSDKINTDDLENSSVTSKQTPQLAVSEDPMMVSAGPLTTSLSKAFSINKETQPGRAGLMQSERPGASTATESAVPAGEEVFGSSQSERISPENGLSKSMLTIAITATASLTIGEKEELLTSTNFQPIVEETTEAARGFLKYMDNQSFTTESQEGVGLGHSPSSYVNTKEMLTTNPRTEKFEADTDHRTTSFPDAESTAGTEPGNLPPDKEKPLQMTGDNTQAAATRQPLTTPEYTLSVQPETDSLLGAPEVIASASTAVPATFALSGEWDDTKVESVSQIRTPKLRDNAETQVRMEMSQTAQVSHEGVEGGQSWTEAMKVALGLPEGETHTGTALLIVHGNERSPAFTDQSSFTPTSLMEDKKVSVVNLLQSTGDFTESTKENDALFFSETTVSVSEYELEADQLLGNTMKDIITQEMTTAVQEPDATLSVVTQEQVATLELVRDSGKTEEEKEDLSPMSDVPGVTQLSRRWELQATTISTTVVPWSFEVTPTVEEQVDAVTGPNEEFTPILRSPVTPPGIMVGEPSIFPALPASETSSERRTVVPSITRVNTAASYGLDQLESEEGEDDEDEEDEEDEDEEEEDEDEDEEDKDADSLDEGLDGDTELPGFTLPGVTSQEPGLEQGNMDLLEGATYQVPDAIEWEQQNQGLVRSWMEKLKDKAGYMSGMLVPVGVGIAGALFILGALYSIKVMNRRRRNGFKRHKRKQREFNSMQDRVMLLADSSEDEF</sequence>
<dbReference type="PANTHER" id="PTHR21585">
    <property type="entry name" value="FULL-LENGTH CDNA CLONE CS0DC025YL05 OF NEUROBLASTOMA"/>
    <property type="match status" value="1"/>
</dbReference>
<dbReference type="PANTHER" id="PTHR21585:SF0">
    <property type="entry name" value="ARMADILLO-LIKE HELICAL DOMAIN-CONTAINING PROTEIN 4"/>
    <property type="match status" value="1"/>
</dbReference>
<feature type="region of interest" description="Disordered" evidence="1">
    <location>
        <begin position="575"/>
        <end position="668"/>
    </location>
</feature>
<dbReference type="InterPro" id="IPR031524">
    <property type="entry name" value="ARMH4"/>
</dbReference>
<evidence type="ECO:0000256" key="1">
    <source>
        <dbReference type="SAM" id="MobiDB-lite"/>
    </source>
</evidence>
<dbReference type="GO" id="GO:0050727">
    <property type="term" value="P:regulation of inflammatory response"/>
    <property type="evidence" value="ECO:0007669"/>
    <property type="project" value="Ensembl"/>
</dbReference>
<feature type="region of interest" description="Disordered" evidence="1">
    <location>
        <begin position="39"/>
        <end position="67"/>
    </location>
</feature>
<dbReference type="GO" id="GO:0016020">
    <property type="term" value="C:membrane"/>
    <property type="evidence" value="ECO:0007669"/>
    <property type="project" value="Ensembl"/>
</dbReference>
<reference evidence="4" key="1">
    <citation type="submission" date="2025-08" db="UniProtKB">
        <authorList>
            <consortium name="Ensembl"/>
        </authorList>
    </citation>
    <scope>IDENTIFICATION</scope>
</reference>
<feature type="compositionally biased region" description="Basic and acidic residues" evidence="1">
    <location>
        <begin position="221"/>
        <end position="232"/>
    </location>
</feature>
<evidence type="ECO:0000256" key="2">
    <source>
        <dbReference type="SAM" id="Phobius"/>
    </source>
</evidence>
<keyword evidence="3" id="KW-0732">Signal</keyword>
<keyword evidence="2" id="KW-1133">Transmembrane helix</keyword>
<dbReference type="STRING" id="37293.ENSANAP00000022432"/>
<feature type="compositionally biased region" description="Polar residues" evidence="1">
    <location>
        <begin position="260"/>
        <end position="273"/>
    </location>
</feature>
<feature type="compositionally biased region" description="Polar residues" evidence="1">
    <location>
        <begin position="126"/>
        <end position="135"/>
    </location>
</feature>
<keyword evidence="2" id="KW-0472">Membrane</keyword>
<reference evidence="4" key="2">
    <citation type="submission" date="2025-09" db="UniProtKB">
        <authorList>
            <consortium name="Ensembl"/>
        </authorList>
    </citation>
    <scope>IDENTIFICATION</scope>
</reference>
<evidence type="ECO:0000313" key="4">
    <source>
        <dbReference type="Ensembl" id="ENSANAP00000022432.1"/>
    </source>
</evidence>
<keyword evidence="2" id="KW-0812">Transmembrane</keyword>
<protein>
    <submittedName>
        <fullName evidence="4">Armadillo like helical domain containing 4</fullName>
    </submittedName>
</protein>
<feature type="compositionally biased region" description="Polar residues" evidence="1">
    <location>
        <begin position="56"/>
        <end position="67"/>
    </location>
</feature>
<dbReference type="OMA" id="DVNTKEM"/>
<feature type="compositionally biased region" description="Basic and acidic residues" evidence="1">
    <location>
        <begin position="39"/>
        <end position="51"/>
    </location>
</feature>